<feature type="transmembrane region" description="Helical" evidence="18">
    <location>
        <begin position="768"/>
        <end position="792"/>
    </location>
</feature>
<evidence type="ECO:0000256" key="6">
    <source>
        <dbReference type="ARBA" id="ARBA00022553"/>
    </source>
</evidence>
<dbReference type="FunFam" id="2.70.150.10:FF:000004">
    <property type="entry name" value="Plasma membrane ATPase"/>
    <property type="match status" value="1"/>
</dbReference>
<evidence type="ECO:0000256" key="2">
    <source>
        <dbReference type="ARBA" id="ARBA00004651"/>
    </source>
</evidence>
<feature type="transmembrane region" description="Helical" evidence="18">
    <location>
        <begin position="581"/>
        <end position="603"/>
    </location>
</feature>
<dbReference type="SUPFAM" id="SSF81665">
    <property type="entry name" value="Calcium ATPase, transmembrane domain M"/>
    <property type="match status" value="1"/>
</dbReference>
<name>A0A2R6PVR0_ACTCC</name>
<dbReference type="InterPro" id="IPR023298">
    <property type="entry name" value="ATPase_P-typ_TM_dom_sf"/>
</dbReference>
<keyword evidence="12 18" id="KW-0460">Magnesium</keyword>
<proteinExistence type="inferred from homology"/>
<feature type="transmembrane region" description="Helical" evidence="18">
    <location>
        <begin position="646"/>
        <end position="667"/>
    </location>
</feature>
<dbReference type="GO" id="GO:0008553">
    <property type="term" value="F:P-type proton-exporting transporter activity"/>
    <property type="evidence" value="ECO:0007669"/>
    <property type="project" value="UniProtKB-UniRule"/>
</dbReference>
<dbReference type="GO" id="GO:0120029">
    <property type="term" value="P:proton export across plasma membrane"/>
    <property type="evidence" value="ECO:0007669"/>
    <property type="project" value="UniProtKB-UniRule"/>
</dbReference>
<dbReference type="Proteomes" id="UP000241394">
    <property type="component" value="Chromosome LG23"/>
</dbReference>
<dbReference type="InterPro" id="IPR001757">
    <property type="entry name" value="P_typ_ATPase"/>
</dbReference>
<keyword evidence="11 18" id="KW-0067">ATP-binding</keyword>
<keyword evidence="9 18" id="KW-0547">Nucleotide-binding</keyword>
<comment type="subcellular location">
    <subcellularLocation>
        <location evidence="2 18">Cell membrane</location>
        <topology evidence="2 18">Multi-pass membrane protein</topology>
    </subcellularLocation>
</comment>
<evidence type="ECO:0000256" key="16">
    <source>
        <dbReference type="ARBA" id="ARBA00023136"/>
    </source>
</evidence>
<evidence type="ECO:0000256" key="1">
    <source>
        <dbReference type="ARBA" id="ARBA00003417"/>
    </source>
</evidence>
<comment type="caution">
    <text evidence="21">The sequence shown here is derived from an EMBL/GenBank/DDBJ whole genome shotgun (WGS) entry which is preliminary data.</text>
</comment>
<dbReference type="Gene3D" id="1.20.1110.10">
    <property type="entry name" value="Calcium-transporting ATPase, transmembrane domain"/>
    <property type="match status" value="1"/>
</dbReference>
<feature type="signal peptide" evidence="19">
    <location>
        <begin position="1"/>
        <end position="20"/>
    </location>
</feature>
<dbReference type="EMBL" id="NKQK01000023">
    <property type="protein sequence ID" value="PSR96840.1"/>
    <property type="molecule type" value="Genomic_DNA"/>
</dbReference>
<dbReference type="Gene3D" id="3.40.1110.10">
    <property type="entry name" value="Calcium-transporting ATPase, cytoplasmic domain N"/>
    <property type="match status" value="1"/>
</dbReference>
<dbReference type="FunFam" id="3.40.1110.10:FF:000004">
    <property type="entry name" value="Plasma membrane ATPase"/>
    <property type="match status" value="1"/>
</dbReference>
<evidence type="ECO:0000256" key="9">
    <source>
        <dbReference type="ARBA" id="ARBA00022741"/>
    </source>
</evidence>
<keyword evidence="10 18" id="KW-0375">Hydrogen ion transport</keyword>
<accession>A0A2R6PVR0</accession>
<dbReference type="FunFam" id="3.40.50.1000:FF:000211">
    <property type="entry name" value="Plasma membrane ATPase"/>
    <property type="match status" value="1"/>
</dbReference>
<reference evidence="21 22" key="1">
    <citation type="submission" date="2017-07" db="EMBL/GenBank/DDBJ databases">
        <title>An improved, manually edited Actinidia chinensis var. chinensis (kiwifruit) genome highlights the challenges associated with draft genomes and gene prediction in plants.</title>
        <authorList>
            <person name="Pilkington S."/>
            <person name="Crowhurst R."/>
            <person name="Hilario E."/>
            <person name="Nardozza S."/>
            <person name="Fraser L."/>
            <person name="Peng Y."/>
            <person name="Gunaseelan K."/>
            <person name="Simpson R."/>
            <person name="Tahir J."/>
            <person name="Deroles S."/>
            <person name="Templeton K."/>
            <person name="Luo Z."/>
            <person name="Davy M."/>
            <person name="Cheng C."/>
            <person name="Mcneilage M."/>
            <person name="Scaglione D."/>
            <person name="Liu Y."/>
            <person name="Zhang Q."/>
            <person name="Datson P."/>
            <person name="De Silva N."/>
            <person name="Gardiner S."/>
            <person name="Bassett H."/>
            <person name="Chagne D."/>
            <person name="Mccallum J."/>
            <person name="Dzierzon H."/>
            <person name="Deng C."/>
            <person name="Wang Y.-Y."/>
            <person name="Barron N."/>
            <person name="Manako K."/>
            <person name="Bowen J."/>
            <person name="Foster T."/>
            <person name="Erridge Z."/>
            <person name="Tiffin H."/>
            <person name="Waite C."/>
            <person name="Davies K."/>
            <person name="Grierson E."/>
            <person name="Laing W."/>
            <person name="Kirk R."/>
            <person name="Chen X."/>
            <person name="Wood M."/>
            <person name="Montefiori M."/>
            <person name="Brummell D."/>
            <person name="Schwinn K."/>
            <person name="Catanach A."/>
            <person name="Fullerton C."/>
            <person name="Li D."/>
            <person name="Meiyalaghan S."/>
            <person name="Nieuwenhuizen N."/>
            <person name="Read N."/>
            <person name="Prakash R."/>
            <person name="Hunter D."/>
            <person name="Zhang H."/>
            <person name="Mckenzie M."/>
            <person name="Knabel M."/>
            <person name="Harris A."/>
            <person name="Allan A."/>
            <person name="Chen A."/>
            <person name="Janssen B."/>
            <person name="Plunkett B."/>
            <person name="Dwamena C."/>
            <person name="Voogd C."/>
            <person name="Leif D."/>
            <person name="Lafferty D."/>
            <person name="Souleyre E."/>
            <person name="Varkonyi-Gasic E."/>
            <person name="Gambi F."/>
            <person name="Hanley J."/>
            <person name="Yao J.-L."/>
            <person name="Cheung J."/>
            <person name="David K."/>
            <person name="Warren B."/>
            <person name="Marsh K."/>
            <person name="Snowden K."/>
            <person name="Lin-Wang K."/>
            <person name="Brian L."/>
            <person name="Martinez-Sanchez M."/>
            <person name="Wang M."/>
            <person name="Ileperuma N."/>
            <person name="Macnee N."/>
            <person name="Campin R."/>
            <person name="Mcatee P."/>
            <person name="Drummond R."/>
            <person name="Espley R."/>
            <person name="Ireland H."/>
            <person name="Wu R."/>
            <person name="Atkinson R."/>
            <person name="Karunairetnam S."/>
            <person name="Bulley S."/>
            <person name="Chunkath S."/>
            <person name="Hanley Z."/>
            <person name="Storey R."/>
            <person name="Thrimawithana A."/>
            <person name="Thomson S."/>
            <person name="David C."/>
            <person name="Testolin R."/>
        </authorList>
    </citation>
    <scope>NUCLEOTIDE SEQUENCE [LARGE SCALE GENOMIC DNA]</scope>
    <source>
        <strain evidence="22">cv. Red5</strain>
        <tissue evidence="21">Young leaf</tissue>
    </source>
</reference>
<keyword evidence="7 18" id="KW-0812">Transmembrane</keyword>
<dbReference type="InterPro" id="IPR006534">
    <property type="entry name" value="P-type_ATPase_IIIA"/>
</dbReference>
<comment type="catalytic activity">
    <reaction evidence="17 18">
        <text>ATP + H2O + H(+)(in) = ADP + phosphate + 2 H(+)(out)</text>
        <dbReference type="Rhea" id="RHEA:20852"/>
        <dbReference type="ChEBI" id="CHEBI:15377"/>
        <dbReference type="ChEBI" id="CHEBI:15378"/>
        <dbReference type="ChEBI" id="CHEBI:30616"/>
        <dbReference type="ChEBI" id="CHEBI:43474"/>
        <dbReference type="ChEBI" id="CHEBI:456216"/>
        <dbReference type="EC" id="7.1.2.1"/>
    </reaction>
</comment>
<comment type="function">
    <text evidence="1">The plasma membrane ATPase of plants and fungi is a hydrogen ion pump. The proton gradient it generates drives the active transport of nutrients by H(+)-symport. The resulting external acidification and/or internal alkinization may mediate growth responses.</text>
</comment>
<keyword evidence="19" id="KW-0732">Signal</keyword>
<keyword evidence="5" id="KW-1003">Cell membrane</keyword>
<dbReference type="SUPFAM" id="SSF56784">
    <property type="entry name" value="HAD-like"/>
    <property type="match status" value="1"/>
</dbReference>
<evidence type="ECO:0000256" key="15">
    <source>
        <dbReference type="ARBA" id="ARBA00023065"/>
    </source>
</evidence>
<dbReference type="PROSITE" id="PS00154">
    <property type="entry name" value="ATPASE_E1_E2"/>
    <property type="match status" value="1"/>
</dbReference>
<keyword evidence="16 18" id="KW-0472">Membrane</keyword>
<dbReference type="NCBIfam" id="TIGR01494">
    <property type="entry name" value="ATPase_P-type"/>
    <property type="match status" value="2"/>
</dbReference>
<dbReference type="AlphaFoldDB" id="A0A2R6PVR0"/>
<keyword evidence="15 18" id="KW-0406">Ion transport</keyword>
<keyword evidence="8" id="KW-0479">Metal-binding</keyword>
<dbReference type="GO" id="GO:0046872">
    <property type="term" value="F:metal ion binding"/>
    <property type="evidence" value="ECO:0007669"/>
    <property type="project" value="UniProtKB-KW"/>
</dbReference>
<dbReference type="Gene3D" id="6.10.140.890">
    <property type="match status" value="1"/>
</dbReference>
<dbReference type="FunFam" id="1.20.1110.10:FF:000045">
    <property type="entry name" value="ATPase 4 plasma membrane-type"/>
    <property type="match status" value="1"/>
</dbReference>
<feature type="domain" description="P-type ATPase A" evidence="20">
    <location>
        <begin position="65"/>
        <end position="163"/>
    </location>
</feature>
<evidence type="ECO:0000256" key="10">
    <source>
        <dbReference type="ARBA" id="ARBA00022781"/>
    </source>
</evidence>
<dbReference type="Pfam" id="PF00702">
    <property type="entry name" value="Hydrolase"/>
    <property type="match status" value="1"/>
</dbReference>
<keyword evidence="14 18" id="KW-1133">Transmembrane helix</keyword>
<feature type="transmembrane region" description="Helical" evidence="18">
    <location>
        <begin position="735"/>
        <end position="756"/>
    </location>
</feature>
<evidence type="ECO:0000256" key="18">
    <source>
        <dbReference type="RuleBase" id="RU362083"/>
    </source>
</evidence>
<protein>
    <recommendedName>
        <fullName evidence="18">Plasma membrane ATPase</fullName>
        <ecNumber evidence="18">7.1.2.1</ecNumber>
    </recommendedName>
</protein>
<dbReference type="InterPro" id="IPR044492">
    <property type="entry name" value="P_typ_ATPase_HD_dom"/>
</dbReference>
<evidence type="ECO:0000259" key="20">
    <source>
        <dbReference type="Pfam" id="PF00122"/>
    </source>
</evidence>
<dbReference type="NCBIfam" id="TIGR01647">
    <property type="entry name" value="ATPase-IIIA_H"/>
    <property type="match status" value="1"/>
</dbReference>
<comment type="similarity">
    <text evidence="3 18">Belongs to the cation transport ATPase (P-type) (TC 3.A.3) family. Type IIIA subfamily.</text>
</comment>
<dbReference type="GO" id="GO:0016887">
    <property type="term" value="F:ATP hydrolysis activity"/>
    <property type="evidence" value="ECO:0007669"/>
    <property type="project" value="InterPro"/>
</dbReference>
<evidence type="ECO:0000256" key="7">
    <source>
        <dbReference type="ARBA" id="ARBA00022692"/>
    </source>
</evidence>
<evidence type="ECO:0000256" key="17">
    <source>
        <dbReference type="ARBA" id="ARBA00048122"/>
    </source>
</evidence>
<dbReference type="InParanoid" id="A0A2R6PVR0"/>
<dbReference type="SFLD" id="SFLDF00027">
    <property type="entry name" value="p-type_atpase"/>
    <property type="match status" value="1"/>
</dbReference>
<evidence type="ECO:0000256" key="3">
    <source>
        <dbReference type="ARBA" id="ARBA00008804"/>
    </source>
</evidence>
<feature type="transmembrane region" description="Helical" evidence="18">
    <location>
        <begin position="175"/>
        <end position="201"/>
    </location>
</feature>
<dbReference type="STRING" id="1590841.A0A2R6PVR0"/>
<dbReference type="InterPro" id="IPR059000">
    <property type="entry name" value="ATPase_P-type_domA"/>
</dbReference>
<dbReference type="Gene3D" id="3.40.50.1000">
    <property type="entry name" value="HAD superfamily/HAD-like"/>
    <property type="match status" value="1"/>
</dbReference>
<comment type="caution">
    <text evidence="18">Lacks conserved residue(s) required for the propagation of feature annotation.</text>
</comment>
<evidence type="ECO:0000256" key="8">
    <source>
        <dbReference type="ARBA" id="ARBA00022723"/>
    </source>
</evidence>
<keyword evidence="13 18" id="KW-1278">Translocase</keyword>
<sequence>MWNPLSWVMESAAIMAIALANGGGEPPDWQDFVGIVALLFINSTISFVEENNAGNAAAALMAGLAPKTKVLRDGRWTEQEASILVPGDVVSIKLGDIVPADARLLEGDPLKIDQSALTGESLPVTKNPGDEVFSGSTCKQGEIEAVVIATGVHTFFGKAAHLVDSTNQVGHFQKVLTAIGNFCICSIALGIIIEVVVMYPIQQRRYRDGIDNLLVLLIGGIPIAMPTVLSVTMAIGSHRLSQQGAITKRMTAIEEMAGMDVLCSDKTGTLTLNKLTVDKNLIEVFTKDVDKETVILLGARASRVENQDAIDACIVGMLADPKEARAGITEVHFLPFNPVDKRTAITYIDSNGNWHRVSKGAPEQIIELCKVRDDVKKKAHDIIDKFAERGLRSLAVGQQTVPEKSKESAGGPWVFVGLLPLFDPPRHDSAETIRRALNLGVNVKMITGDQLAIGKETGRRLGMGTNMYPSSTLLGQTKDETTANLPVEELIEKADGFAGVFPEHKYEIVKKLQERKHICGMTGDGVNDAPALKKADIGIAVADATDAARSASDIVLTEPGLSVIVSAVLTSRAIFQRMKNYTIYAVSITIRIVLGFMLIALIWKFDFSPFMVLIIAILNDGTIMTISKDKVKPSPMPDSWKLREIFATGVVLGTYLAVMTVIFFWAAQESDFFSLQRTPCLVLTDSFVQDKFGVRSIRNSPNELTAALYLQVSIVSQALIFVTRSRSWSFLERPGLLLVFAFIVAQLVATVIAVYANWGFARIHGIGWGWAGVIWIYSIVFYIPLDVIKFFIRYVLSGKGWDNLLQNKTAFTTKKDYGRGEREAQWALAQRTLHGLQPPENAELFNDKNGYRELSEIAEQAKRRAEVARLRELHTLKGHVESVVKLKGLDIETIQQHYTMMAKVMGIIIQPDEIGCIQSYNPRLELEVIGPGLDCSSA</sequence>
<dbReference type="CDD" id="cd02076">
    <property type="entry name" value="P-type_ATPase_H"/>
    <property type="match status" value="1"/>
</dbReference>
<dbReference type="PRINTS" id="PR00120">
    <property type="entry name" value="HATPASE"/>
</dbReference>
<gene>
    <name evidence="21" type="ORF">CEY00_Acc26895</name>
</gene>
<evidence type="ECO:0000256" key="12">
    <source>
        <dbReference type="ARBA" id="ARBA00022842"/>
    </source>
</evidence>
<evidence type="ECO:0000256" key="11">
    <source>
        <dbReference type="ARBA" id="ARBA00022840"/>
    </source>
</evidence>
<dbReference type="GO" id="GO:0005524">
    <property type="term" value="F:ATP binding"/>
    <property type="evidence" value="ECO:0007669"/>
    <property type="project" value="UniProtKB-UniRule"/>
</dbReference>
<dbReference type="InterPro" id="IPR018303">
    <property type="entry name" value="ATPase_P-typ_P_site"/>
</dbReference>
<evidence type="ECO:0000256" key="14">
    <source>
        <dbReference type="ARBA" id="ARBA00022989"/>
    </source>
</evidence>
<keyword evidence="4 18" id="KW-0813">Transport</keyword>
<feature type="chain" id="PRO_5015328409" description="Plasma membrane ATPase" evidence="19">
    <location>
        <begin position="21"/>
        <end position="938"/>
    </location>
</feature>
<organism evidence="21 22">
    <name type="scientific">Actinidia chinensis var. chinensis</name>
    <name type="common">Chinese soft-hair kiwi</name>
    <dbReference type="NCBI Taxonomy" id="1590841"/>
    <lineage>
        <taxon>Eukaryota</taxon>
        <taxon>Viridiplantae</taxon>
        <taxon>Streptophyta</taxon>
        <taxon>Embryophyta</taxon>
        <taxon>Tracheophyta</taxon>
        <taxon>Spermatophyta</taxon>
        <taxon>Magnoliopsida</taxon>
        <taxon>eudicotyledons</taxon>
        <taxon>Gunneridae</taxon>
        <taxon>Pentapetalae</taxon>
        <taxon>asterids</taxon>
        <taxon>Ericales</taxon>
        <taxon>Actinidiaceae</taxon>
        <taxon>Actinidia</taxon>
    </lineage>
</organism>
<evidence type="ECO:0000313" key="21">
    <source>
        <dbReference type="EMBL" id="PSR96840.1"/>
    </source>
</evidence>
<keyword evidence="6" id="KW-0597">Phosphoprotein</keyword>
<dbReference type="InterPro" id="IPR023299">
    <property type="entry name" value="ATPase_P-typ_cyto_dom_N"/>
</dbReference>
<evidence type="ECO:0000256" key="5">
    <source>
        <dbReference type="ARBA" id="ARBA00022475"/>
    </source>
</evidence>
<evidence type="ECO:0000256" key="4">
    <source>
        <dbReference type="ARBA" id="ARBA00022448"/>
    </source>
</evidence>
<dbReference type="InterPro" id="IPR023214">
    <property type="entry name" value="HAD_sf"/>
</dbReference>
<dbReference type="InterPro" id="IPR008250">
    <property type="entry name" value="ATPase_P-typ_transduc_dom_A_sf"/>
</dbReference>
<dbReference type="PANTHER" id="PTHR42861">
    <property type="entry name" value="CALCIUM-TRANSPORTING ATPASE"/>
    <property type="match status" value="1"/>
</dbReference>
<dbReference type="SFLD" id="SFLDG00002">
    <property type="entry name" value="C1.7:_P-type_atpase_like"/>
    <property type="match status" value="1"/>
</dbReference>
<dbReference type="SFLD" id="SFLDS00003">
    <property type="entry name" value="Haloacid_Dehalogenase"/>
    <property type="match status" value="1"/>
</dbReference>
<dbReference type="OrthoDB" id="116380at2759"/>
<dbReference type="EC" id="7.1.2.1" evidence="18"/>
<dbReference type="InterPro" id="IPR036412">
    <property type="entry name" value="HAD-like_sf"/>
</dbReference>
<evidence type="ECO:0000256" key="19">
    <source>
        <dbReference type="SAM" id="SignalP"/>
    </source>
</evidence>
<dbReference type="Pfam" id="PF00122">
    <property type="entry name" value="E1-E2_ATPase"/>
    <property type="match status" value="1"/>
</dbReference>
<reference evidence="22" key="2">
    <citation type="journal article" date="2018" name="BMC Genomics">
        <title>A manually annotated Actinidia chinensis var. chinensis (kiwifruit) genome highlights the challenges associated with draft genomes and gene prediction in plants.</title>
        <authorList>
            <person name="Pilkington S.M."/>
            <person name="Crowhurst R."/>
            <person name="Hilario E."/>
            <person name="Nardozza S."/>
            <person name="Fraser L."/>
            <person name="Peng Y."/>
            <person name="Gunaseelan K."/>
            <person name="Simpson R."/>
            <person name="Tahir J."/>
            <person name="Deroles S.C."/>
            <person name="Templeton K."/>
            <person name="Luo Z."/>
            <person name="Davy M."/>
            <person name="Cheng C."/>
            <person name="McNeilage M."/>
            <person name="Scaglione D."/>
            <person name="Liu Y."/>
            <person name="Zhang Q."/>
            <person name="Datson P."/>
            <person name="De Silva N."/>
            <person name="Gardiner S.E."/>
            <person name="Bassett H."/>
            <person name="Chagne D."/>
            <person name="McCallum J."/>
            <person name="Dzierzon H."/>
            <person name="Deng C."/>
            <person name="Wang Y.Y."/>
            <person name="Barron L."/>
            <person name="Manako K."/>
            <person name="Bowen J."/>
            <person name="Foster T.M."/>
            <person name="Erridge Z.A."/>
            <person name="Tiffin H."/>
            <person name="Waite C.N."/>
            <person name="Davies K.M."/>
            <person name="Grierson E.P."/>
            <person name="Laing W.A."/>
            <person name="Kirk R."/>
            <person name="Chen X."/>
            <person name="Wood M."/>
            <person name="Montefiori M."/>
            <person name="Brummell D.A."/>
            <person name="Schwinn K.E."/>
            <person name="Catanach A."/>
            <person name="Fullerton C."/>
            <person name="Li D."/>
            <person name="Meiyalaghan S."/>
            <person name="Nieuwenhuizen N."/>
            <person name="Read N."/>
            <person name="Prakash R."/>
            <person name="Hunter D."/>
            <person name="Zhang H."/>
            <person name="McKenzie M."/>
            <person name="Knabel M."/>
            <person name="Harris A."/>
            <person name="Allan A.C."/>
            <person name="Gleave A."/>
            <person name="Chen A."/>
            <person name="Janssen B.J."/>
            <person name="Plunkett B."/>
            <person name="Ampomah-Dwamena C."/>
            <person name="Voogd C."/>
            <person name="Leif D."/>
            <person name="Lafferty D."/>
            <person name="Souleyre E.J.F."/>
            <person name="Varkonyi-Gasic E."/>
            <person name="Gambi F."/>
            <person name="Hanley J."/>
            <person name="Yao J.L."/>
            <person name="Cheung J."/>
            <person name="David K.M."/>
            <person name="Warren B."/>
            <person name="Marsh K."/>
            <person name="Snowden K.C."/>
            <person name="Lin-Wang K."/>
            <person name="Brian L."/>
            <person name="Martinez-Sanchez M."/>
            <person name="Wang M."/>
            <person name="Ileperuma N."/>
            <person name="Macnee N."/>
            <person name="Campin R."/>
            <person name="McAtee P."/>
            <person name="Drummond R.S.M."/>
            <person name="Espley R.V."/>
            <person name="Ireland H.S."/>
            <person name="Wu R."/>
            <person name="Atkinson R.G."/>
            <person name="Karunairetnam S."/>
            <person name="Bulley S."/>
            <person name="Chunkath S."/>
            <person name="Hanley Z."/>
            <person name="Storey R."/>
            <person name="Thrimawithana A.H."/>
            <person name="Thomson S."/>
            <person name="David C."/>
            <person name="Testolin R."/>
            <person name="Huang H."/>
            <person name="Hellens R.P."/>
            <person name="Schaffer R.J."/>
        </authorList>
    </citation>
    <scope>NUCLEOTIDE SEQUENCE [LARGE SCALE GENOMIC DNA]</scope>
    <source>
        <strain evidence="22">cv. Red5</strain>
    </source>
</reference>
<evidence type="ECO:0000313" key="22">
    <source>
        <dbReference type="Proteomes" id="UP000241394"/>
    </source>
</evidence>
<dbReference type="PRINTS" id="PR00119">
    <property type="entry name" value="CATATPASE"/>
</dbReference>
<keyword evidence="22" id="KW-1185">Reference proteome</keyword>
<dbReference type="Gene3D" id="2.70.150.10">
    <property type="entry name" value="Calcium-transporting ATPase, cytoplasmic transduction domain A"/>
    <property type="match status" value="1"/>
</dbReference>
<dbReference type="GO" id="GO:0005886">
    <property type="term" value="C:plasma membrane"/>
    <property type="evidence" value="ECO:0007669"/>
    <property type="project" value="UniProtKB-SubCell"/>
</dbReference>
<dbReference type="SUPFAM" id="SSF81653">
    <property type="entry name" value="Calcium ATPase, transduction domain A"/>
    <property type="match status" value="1"/>
</dbReference>
<feature type="transmembrane region" description="Helical" evidence="18">
    <location>
        <begin position="609"/>
        <end position="626"/>
    </location>
</feature>
<evidence type="ECO:0000256" key="13">
    <source>
        <dbReference type="ARBA" id="ARBA00022967"/>
    </source>
</evidence>
<feature type="transmembrane region" description="Helical" evidence="18">
    <location>
        <begin position="213"/>
        <end position="235"/>
    </location>
</feature>
<dbReference type="Gramene" id="PSR96840">
    <property type="protein sequence ID" value="PSR96840"/>
    <property type="gene ID" value="CEY00_Acc26895"/>
</dbReference>
<dbReference type="OMA" id="HKDENTA"/>